<dbReference type="AlphaFoldDB" id="A0A2U2BLZ8"/>
<name>A0A2U2BLZ8_ALCFA</name>
<evidence type="ECO:0000256" key="2">
    <source>
        <dbReference type="ARBA" id="ARBA00022801"/>
    </source>
</evidence>
<dbReference type="GO" id="GO:0016810">
    <property type="term" value="F:hydrolase activity, acting on carbon-nitrogen (but not peptide) bonds"/>
    <property type="evidence" value="ECO:0007669"/>
    <property type="project" value="InterPro"/>
</dbReference>
<dbReference type="Pfam" id="PF01979">
    <property type="entry name" value="Amidohydro_1"/>
    <property type="match status" value="1"/>
</dbReference>
<dbReference type="SUPFAM" id="SSF51338">
    <property type="entry name" value="Composite domain of metallo-dependent hydrolases"/>
    <property type="match status" value="1"/>
</dbReference>
<dbReference type="Gene3D" id="2.30.40.10">
    <property type="entry name" value="Urease, subunit C, domain 1"/>
    <property type="match status" value="1"/>
</dbReference>
<protein>
    <submittedName>
        <fullName evidence="4">Amidohydrolase</fullName>
    </submittedName>
</protein>
<sequence length="502" mass="55164">MTSPYTVIRGGLVLAHAHAKAELLDILIKNGEIEAMGPPGLPAPADATVVQADDQLLHPGLINAHTHGHGTYAKAMGDRWSLELLLTAGPWINGDRHLEDKYLSTQLNAAEMLLKGCTASYDLYSEVPVPTAEGMNAVAQAYVDAGMRATVAPMMADLSFYQSVPGLIEALPEELQTFVAQLAPQSFRATLSGLTDFLDQQRNPERIRVALAPTIPMLCSDEFLQTCGEISAERNIGLHSHVGESYMQALTGMKRYGTTIVQHLDKLGLISPRFTLAHAIWLDEHDLDILAVRGAMVAHNPGSNMRLGNGIADVNSMLERGITVGLGTDGSNSGDNQNMYEAMRLASFSSKVRGPDTERWVTTEQALYAATEGSARCLGMGEQLGRLEPGHKADIVFLDLAHINWIPHNNTVNQLVHLEDGLALRHVMVDGQFAVRDRQLTQVNMPRLRQQVEQAQERITRNTYDKRHITEKLAKAVGSFCLCLGHDRYHVQRWAHPNQKLT</sequence>
<dbReference type="Proteomes" id="UP000245216">
    <property type="component" value="Unassembled WGS sequence"/>
</dbReference>
<proteinExistence type="inferred from homology"/>
<dbReference type="InterPro" id="IPR011059">
    <property type="entry name" value="Metal-dep_hydrolase_composite"/>
</dbReference>
<reference evidence="4 5" key="2">
    <citation type="submission" date="2018-05" db="EMBL/GenBank/DDBJ databases">
        <authorList>
            <person name="Lanie J.A."/>
            <person name="Ng W.-L."/>
            <person name="Kazmierczak K.M."/>
            <person name="Andrzejewski T.M."/>
            <person name="Davidsen T.M."/>
            <person name="Wayne K.J."/>
            <person name="Tettelin H."/>
            <person name="Glass J.I."/>
            <person name="Rusch D."/>
            <person name="Podicherti R."/>
            <person name="Tsui H.-C.T."/>
            <person name="Winkler M.E."/>
        </authorList>
    </citation>
    <scope>NUCLEOTIDE SEQUENCE [LARGE SCALE GENOMIC DNA]</scope>
    <source>
        <strain evidence="4 5">YBY</strain>
    </source>
</reference>
<gene>
    <name evidence="4" type="ORF">DF183_10175</name>
</gene>
<dbReference type="InterPro" id="IPR032466">
    <property type="entry name" value="Metal_Hydrolase"/>
</dbReference>
<evidence type="ECO:0000256" key="1">
    <source>
        <dbReference type="ARBA" id="ARBA00006745"/>
    </source>
</evidence>
<dbReference type="InterPro" id="IPR006680">
    <property type="entry name" value="Amidohydro-rel"/>
</dbReference>
<accession>A0A2U2BLZ8</accession>
<dbReference type="PANTHER" id="PTHR43794:SF11">
    <property type="entry name" value="AMIDOHYDROLASE-RELATED DOMAIN-CONTAINING PROTEIN"/>
    <property type="match status" value="1"/>
</dbReference>
<dbReference type="EMBL" id="QEXO01000002">
    <property type="protein sequence ID" value="PWE15033.1"/>
    <property type="molecule type" value="Genomic_DNA"/>
</dbReference>
<reference evidence="4 5" key="1">
    <citation type="submission" date="2018-05" db="EMBL/GenBank/DDBJ databases">
        <title>Genome Sequence of an Efficient Indole-Degrading Bacterium, Alcaligenes sp.YBY.</title>
        <authorList>
            <person name="Yang B."/>
        </authorList>
    </citation>
    <scope>NUCLEOTIDE SEQUENCE [LARGE SCALE GENOMIC DNA]</scope>
    <source>
        <strain evidence="4 5">YBY</strain>
    </source>
</reference>
<comment type="caution">
    <text evidence="4">The sequence shown here is derived from an EMBL/GenBank/DDBJ whole genome shotgun (WGS) entry which is preliminary data.</text>
</comment>
<evidence type="ECO:0000259" key="3">
    <source>
        <dbReference type="Pfam" id="PF01979"/>
    </source>
</evidence>
<organism evidence="4 5">
    <name type="scientific">Alcaligenes faecalis</name>
    <dbReference type="NCBI Taxonomy" id="511"/>
    <lineage>
        <taxon>Bacteria</taxon>
        <taxon>Pseudomonadati</taxon>
        <taxon>Pseudomonadota</taxon>
        <taxon>Betaproteobacteria</taxon>
        <taxon>Burkholderiales</taxon>
        <taxon>Alcaligenaceae</taxon>
        <taxon>Alcaligenes</taxon>
    </lineage>
</organism>
<evidence type="ECO:0000313" key="4">
    <source>
        <dbReference type="EMBL" id="PWE15033.1"/>
    </source>
</evidence>
<dbReference type="PANTHER" id="PTHR43794">
    <property type="entry name" value="AMINOHYDROLASE SSNA-RELATED"/>
    <property type="match status" value="1"/>
</dbReference>
<dbReference type="RefSeq" id="WP_109089011.1">
    <property type="nucleotide sequence ID" value="NZ_QEXO01000002.1"/>
</dbReference>
<feature type="domain" description="Amidohydrolase-related" evidence="3">
    <location>
        <begin position="57"/>
        <end position="432"/>
    </location>
</feature>
<evidence type="ECO:0000313" key="5">
    <source>
        <dbReference type="Proteomes" id="UP000245216"/>
    </source>
</evidence>
<dbReference type="SUPFAM" id="SSF51556">
    <property type="entry name" value="Metallo-dependent hydrolases"/>
    <property type="match status" value="1"/>
</dbReference>
<dbReference type="Gene3D" id="3.20.20.140">
    <property type="entry name" value="Metal-dependent hydrolases"/>
    <property type="match status" value="1"/>
</dbReference>
<comment type="similarity">
    <text evidence="1">Belongs to the metallo-dependent hydrolases superfamily. ATZ/TRZ family.</text>
</comment>
<keyword evidence="2 4" id="KW-0378">Hydrolase</keyword>
<dbReference type="STRING" id="511.UZ73_08960"/>
<dbReference type="InterPro" id="IPR050287">
    <property type="entry name" value="MTA/SAH_deaminase"/>
</dbReference>